<sequence>MLDFTVEPNLPDRELRWMARKAPEGLITQAFGEVDAHNEADWQRMLVESSDATPASALLVIDCRALDFMNCGALVALAKQTVDSRQRGVTVRLVVRQSGIRRVITACGLDDVISAHADLESALTIQR</sequence>
<dbReference type="PANTHER" id="PTHR33495">
    <property type="entry name" value="ANTI-SIGMA FACTOR ANTAGONIST TM_1081-RELATED-RELATED"/>
    <property type="match status" value="1"/>
</dbReference>
<dbReference type="InterPro" id="IPR002645">
    <property type="entry name" value="STAS_dom"/>
</dbReference>
<dbReference type="CDD" id="cd07043">
    <property type="entry name" value="STAS_anti-anti-sigma_factors"/>
    <property type="match status" value="1"/>
</dbReference>
<dbReference type="PROSITE" id="PS50801">
    <property type="entry name" value="STAS"/>
    <property type="match status" value="1"/>
</dbReference>
<evidence type="ECO:0000313" key="3">
    <source>
        <dbReference type="Proteomes" id="UP000812982"/>
    </source>
</evidence>
<accession>A0ABS6KRS4</accession>
<reference evidence="2 3" key="1">
    <citation type="journal article" date="2021" name="Sci. Rep.">
        <title>Phenotypic and genomic hallmarks of a novel, potentially pathogenic rapidly growing Mycobacterium species related to the Mycobacterium fortuitum complex.</title>
        <authorList>
            <person name="Gharbi R."/>
            <person name="Khanna V."/>
            <person name="Frigui W."/>
            <person name="Mhenni B."/>
            <person name="Brosch R."/>
            <person name="Mardassi H."/>
        </authorList>
    </citation>
    <scope>NUCLEOTIDE SEQUENCE [LARGE SCALE GENOMIC DNA]</scope>
    <source>
        <strain evidence="2 3">TNTM28</strain>
    </source>
</reference>
<dbReference type="InterPro" id="IPR003658">
    <property type="entry name" value="Anti-sigma_ant"/>
</dbReference>
<comment type="caution">
    <text evidence="2">The sequence shown here is derived from an EMBL/GenBank/DDBJ whole genome shotgun (WGS) entry which is preliminary data.</text>
</comment>
<evidence type="ECO:0000313" key="2">
    <source>
        <dbReference type="EMBL" id="MBU9766261.1"/>
    </source>
</evidence>
<feature type="domain" description="STAS" evidence="1">
    <location>
        <begin position="15"/>
        <end position="126"/>
    </location>
</feature>
<gene>
    <name evidence="2" type="ORF">FR943_20745</name>
</gene>
<dbReference type="Pfam" id="PF01740">
    <property type="entry name" value="STAS"/>
    <property type="match status" value="1"/>
</dbReference>
<evidence type="ECO:0000259" key="1">
    <source>
        <dbReference type="PROSITE" id="PS50801"/>
    </source>
</evidence>
<dbReference type="PANTHER" id="PTHR33495:SF2">
    <property type="entry name" value="ANTI-SIGMA FACTOR ANTAGONIST TM_1081-RELATED"/>
    <property type="match status" value="1"/>
</dbReference>
<dbReference type="NCBIfam" id="TIGR00377">
    <property type="entry name" value="ant_ant_sig"/>
    <property type="match status" value="1"/>
</dbReference>
<proteinExistence type="predicted"/>
<dbReference type="EMBL" id="VOMB01000023">
    <property type="protein sequence ID" value="MBU9766261.1"/>
    <property type="molecule type" value="Genomic_DNA"/>
</dbReference>
<dbReference type="RefSeq" id="WP_217160128.1">
    <property type="nucleotide sequence ID" value="NZ_VOMB01000023.1"/>
</dbReference>
<organism evidence="2 3">
    <name type="scientific">[Mycobacterium] fortunisiensis</name>
    <dbReference type="NCBI Taxonomy" id="2600579"/>
    <lineage>
        <taxon>Bacteria</taxon>
        <taxon>Bacillati</taxon>
        <taxon>Actinomycetota</taxon>
        <taxon>Actinomycetes</taxon>
        <taxon>Mycobacteriales</taxon>
        <taxon>Mycobacteriaceae</taxon>
        <taxon>Mycolicibacterium</taxon>
    </lineage>
</organism>
<dbReference type="Proteomes" id="UP000812982">
    <property type="component" value="Unassembled WGS sequence"/>
</dbReference>
<name>A0ABS6KRS4_9MYCO</name>
<keyword evidence="3" id="KW-1185">Reference proteome</keyword>
<protein>
    <submittedName>
        <fullName evidence="2">STAS domain-containing protein</fullName>
    </submittedName>
</protein>